<evidence type="ECO:0000256" key="1">
    <source>
        <dbReference type="SAM" id="MobiDB-lite"/>
    </source>
</evidence>
<dbReference type="EMBL" id="SLWQ01000002">
    <property type="protein sequence ID" value="TCO41720.1"/>
    <property type="molecule type" value="Genomic_DNA"/>
</dbReference>
<dbReference type="AlphaFoldDB" id="A0A4V6NNF2"/>
<reference evidence="3 4" key="1">
    <citation type="journal article" date="2015" name="Stand. Genomic Sci.">
        <title>Genomic Encyclopedia of Bacterial and Archaeal Type Strains, Phase III: the genomes of soil and plant-associated and newly described type strains.</title>
        <authorList>
            <person name="Whitman W.B."/>
            <person name="Woyke T."/>
            <person name="Klenk H.P."/>
            <person name="Zhou Y."/>
            <person name="Lilburn T.G."/>
            <person name="Beck B.J."/>
            <person name="De Vos P."/>
            <person name="Vandamme P."/>
            <person name="Eisen J.A."/>
            <person name="Garrity G."/>
            <person name="Hugenholtz P."/>
            <person name="Kyrpides N.C."/>
        </authorList>
    </citation>
    <scope>NUCLEOTIDE SEQUENCE [LARGE SCALE GENOMIC DNA]</scope>
    <source>
        <strain evidence="3 4">A3</strain>
    </source>
</reference>
<organism evidence="3 4">
    <name type="scientific">Dokdonella fugitiva</name>
    <dbReference type="NCBI Taxonomy" id="328517"/>
    <lineage>
        <taxon>Bacteria</taxon>
        <taxon>Pseudomonadati</taxon>
        <taxon>Pseudomonadota</taxon>
        <taxon>Gammaproteobacteria</taxon>
        <taxon>Lysobacterales</taxon>
        <taxon>Rhodanobacteraceae</taxon>
        <taxon>Dokdonella</taxon>
    </lineage>
</organism>
<keyword evidence="2" id="KW-0732">Signal</keyword>
<dbReference type="RefSeq" id="WP_131994220.1">
    <property type="nucleotide sequence ID" value="NZ_SLWQ01000002.1"/>
</dbReference>
<comment type="caution">
    <text evidence="3">The sequence shown here is derived from an EMBL/GenBank/DDBJ whole genome shotgun (WGS) entry which is preliminary data.</text>
</comment>
<feature type="chain" id="PRO_5020346928" description="DNA-binding beta-propeller fold protein YncE" evidence="2">
    <location>
        <begin position="22"/>
        <end position="491"/>
    </location>
</feature>
<proteinExistence type="predicted"/>
<gene>
    <name evidence="3" type="ORF">EV148_10270</name>
</gene>
<keyword evidence="4" id="KW-1185">Reference proteome</keyword>
<feature type="signal peptide" evidence="2">
    <location>
        <begin position="1"/>
        <end position="21"/>
    </location>
</feature>
<dbReference type="SUPFAM" id="SSF63829">
    <property type="entry name" value="Calcium-dependent phosphotriesterase"/>
    <property type="match status" value="1"/>
</dbReference>
<accession>A0A4V6NNF2</accession>
<dbReference type="Gene3D" id="2.130.10.10">
    <property type="entry name" value="YVTN repeat-like/Quinoprotein amine dehydrogenase"/>
    <property type="match status" value="1"/>
</dbReference>
<evidence type="ECO:0008006" key="5">
    <source>
        <dbReference type="Google" id="ProtNLM"/>
    </source>
</evidence>
<feature type="compositionally biased region" description="Polar residues" evidence="1">
    <location>
        <begin position="482"/>
        <end position="491"/>
    </location>
</feature>
<name>A0A4V6NNF2_9GAMM</name>
<dbReference type="OrthoDB" id="8889994at2"/>
<feature type="region of interest" description="Disordered" evidence="1">
    <location>
        <begin position="454"/>
        <end position="491"/>
    </location>
</feature>
<protein>
    <recommendedName>
        <fullName evidence="5">DNA-binding beta-propeller fold protein YncE</fullName>
    </recommendedName>
</protein>
<evidence type="ECO:0000256" key="2">
    <source>
        <dbReference type="SAM" id="SignalP"/>
    </source>
</evidence>
<sequence>MIKRRILCAFTLAFAAGWALAQEPAAAPRGLDPSALTKADIDKTTSPAPLLRLAAIYKEKGDLEHLEWTLQRLSFLLPNSGEAKFALAKTYALRDEKAKTYDLLLNMQKQGYAYDIANDPDFAKVTTTKVWSYILDRYAETAKPTGDGKLAATLPAGDHLYEAIAYDPKRDKLLVGSVRDGKVQLLGKDGKLSDFISPDAGNGLWSVYALAAVPEDDALYVASTSSVYFKDFNQADFGKAGVFKFQLSSGKLLAKYLLTPDAKPRTLSSIAAGKGGLVFVADGLRNIIYRVDGDTLKPTVANPKLTSVRGLALSDDGRKLYFADYALGVFGVDLAAGTGFDLVYDPSKLPLGGVDGLAWYQGTLVAVQSGMVPKRVIRLRLDDDGRTVTRAIILDSGKPEFKVPTVGVVDGDGFYFIANSQRGGYDSYGNPNDASKLEAVKIYRSSLAASWDQGAPLAPAVPGKPPVISESKPGSGKFSNVEGGSQSVTGN</sequence>
<dbReference type="InterPro" id="IPR015943">
    <property type="entry name" value="WD40/YVTN_repeat-like_dom_sf"/>
</dbReference>
<dbReference type="Proteomes" id="UP000294862">
    <property type="component" value="Unassembled WGS sequence"/>
</dbReference>
<evidence type="ECO:0000313" key="3">
    <source>
        <dbReference type="EMBL" id="TCO41720.1"/>
    </source>
</evidence>
<evidence type="ECO:0000313" key="4">
    <source>
        <dbReference type="Proteomes" id="UP000294862"/>
    </source>
</evidence>